<keyword evidence="4" id="KW-1185">Reference proteome</keyword>
<feature type="domain" description="CRISPR type III-associated protein" evidence="2">
    <location>
        <begin position="7"/>
        <end position="211"/>
    </location>
</feature>
<comment type="caution">
    <text evidence="3">The sequence shown here is derived from an EMBL/GenBank/DDBJ whole genome shotgun (WGS) entry which is preliminary data.</text>
</comment>
<evidence type="ECO:0000256" key="1">
    <source>
        <dbReference type="ARBA" id="ARBA00023118"/>
    </source>
</evidence>
<reference evidence="3 4" key="1">
    <citation type="submission" date="2014-02" db="EMBL/GenBank/DDBJ databases">
        <title>Kosmotoga genome sequencing.</title>
        <authorList>
            <person name="Pollo S.M."/>
            <person name="Charchuk R."/>
            <person name="Nesbo C.L."/>
        </authorList>
    </citation>
    <scope>NUCLEOTIDE SEQUENCE [LARGE SCALE GENOMIC DNA]</scope>
    <source>
        <strain evidence="3 4">S304</strain>
    </source>
</reference>
<evidence type="ECO:0000313" key="4">
    <source>
        <dbReference type="Proteomes" id="UP000077339"/>
    </source>
</evidence>
<organism evidence="3 4">
    <name type="scientific">Kosmotoga arenicorallina S304</name>
    <dbReference type="NCBI Taxonomy" id="1453497"/>
    <lineage>
        <taxon>Bacteria</taxon>
        <taxon>Thermotogati</taxon>
        <taxon>Thermotogota</taxon>
        <taxon>Thermotogae</taxon>
        <taxon>Kosmotogales</taxon>
        <taxon>Kosmotogaceae</taxon>
        <taxon>Kosmotoga</taxon>
    </lineage>
</organism>
<accession>A0A176JTP6</accession>
<dbReference type="PATRIC" id="fig|1453497.3.peg.1268"/>
<proteinExistence type="predicted"/>
<gene>
    <name evidence="3" type="ORF">AT15_06345</name>
</gene>
<dbReference type="InterPro" id="IPR007522">
    <property type="entry name" value="CRISPR-assoc_prot_TM1795"/>
</dbReference>
<dbReference type="Proteomes" id="UP000077339">
    <property type="component" value="Unassembled WGS sequence"/>
</dbReference>
<name>A0A176JTP6_9BACT</name>
<dbReference type="AlphaFoldDB" id="A0A176JTP6"/>
<dbReference type="Pfam" id="PF03787">
    <property type="entry name" value="RAMPs"/>
    <property type="match status" value="1"/>
</dbReference>
<keyword evidence="1" id="KW-0051">Antiviral defense</keyword>
<dbReference type="OrthoDB" id="190500at2"/>
<dbReference type="EMBL" id="JFHK01000032">
    <property type="protein sequence ID" value="OAA26692.1"/>
    <property type="molecule type" value="Genomic_DNA"/>
</dbReference>
<dbReference type="GO" id="GO:0051607">
    <property type="term" value="P:defense response to virus"/>
    <property type="evidence" value="ECO:0007669"/>
    <property type="project" value="UniProtKB-KW"/>
</dbReference>
<protein>
    <recommendedName>
        <fullName evidence="2">CRISPR type III-associated protein domain-containing protein</fullName>
    </recommendedName>
</protein>
<dbReference type="RefSeq" id="WP_068349151.1">
    <property type="nucleotide sequence ID" value="NZ_JFHK01000032.1"/>
</dbReference>
<dbReference type="InterPro" id="IPR005537">
    <property type="entry name" value="RAMP_III_fam"/>
</dbReference>
<dbReference type="STRING" id="1453497.AT15_06345"/>
<evidence type="ECO:0000259" key="2">
    <source>
        <dbReference type="Pfam" id="PF03787"/>
    </source>
</evidence>
<dbReference type="NCBIfam" id="TIGR01894">
    <property type="entry name" value="cas_TM1795_cmr1"/>
    <property type="match status" value="1"/>
</dbReference>
<sequence length="470" mass="54737">MKQILLKCKAITPMFSRGLVPEEGENFFSFELRPQSIKGVLRFWLRAIIPLVIDPKFYNYEEFEETKDQKKYWRSQEYAGMKKLEEIIMGSQHQKSSFSLQVNFPKSINPIGEYYRNKNNRLRLSYNQDFGTNKFNSRYAIYGTYDIKIPGSYDKYVYSFLPEGTEFEITLSILKKYYSQELEDLLIKLFGLVSMFSGFGAKTKKGFGEFEVINSKECTRVNPDENTINEAKEALKAFIEAKYSQYFKKSENYNDLSFPSFASYELIDLSALCPSLIDSSPKLVLSKLYQNYFDKDYNIKYLGWYPMLKWNLRMFPLEGKSKDLVSDLKEMIKGNKEQTKLTTGILGLPLQYQQIRIGTKYDKSVPITGKITFSPLVFGEQNNKGRKASPIHISIHKKIDSGKFYPVVLLLKSKISEGKLYWSSSTNRDREYEPKHGEAEVFNDFEILRKLIMQTCTDFCEKYKRGENGA</sequence>
<evidence type="ECO:0000313" key="3">
    <source>
        <dbReference type="EMBL" id="OAA26692.1"/>
    </source>
</evidence>